<dbReference type="Pfam" id="PF00809">
    <property type="entry name" value="Pterin_bind"/>
    <property type="match status" value="1"/>
</dbReference>
<dbReference type="PROSITE" id="PS50972">
    <property type="entry name" value="PTERIN_BINDING"/>
    <property type="match status" value="1"/>
</dbReference>
<dbReference type="PROSITE" id="PS00792">
    <property type="entry name" value="DHPS_1"/>
    <property type="match status" value="1"/>
</dbReference>
<dbReference type="Gene3D" id="3.20.20.20">
    <property type="entry name" value="Dihydropteroate synthase-like"/>
    <property type="match status" value="1"/>
</dbReference>
<evidence type="ECO:0000256" key="4">
    <source>
        <dbReference type="ARBA" id="ARBA00009503"/>
    </source>
</evidence>
<dbReference type="AlphaFoldDB" id="A0AAC9FIZ9"/>
<dbReference type="InterPro" id="IPR000489">
    <property type="entry name" value="Pterin-binding_dom"/>
</dbReference>
<feature type="domain" description="Pterin-binding" evidence="12">
    <location>
        <begin position="117"/>
        <end position="367"/>
    </location>
</feature>
<dbReference type="InterPro" id="IPR006390">
    <property type="entry name" value="DHP_synth_dom"/>
</dbReference>
<dbReference type="InterPro" id="IPR011005">
    <property type="entry name" value="Dihydropteroate_synth-like_sf"/>
</dbReference>
<evidence type="ECO:0000256" key="11">
    <source>
        <dbReference type="ARBA" id="ARBA00030193"/>
    </source>
</evidence>
<comment type="catalytic activity">
    <reaction evidence="1">
        <text>(7,8-dihydropterin-6-yl)methyl diphosphate + 4-aminobenzoate = 7,8-dihydropteroate + diphosphate</text>
        <dbReference type="Rhea" id="RHEA:19949"/>
        <dbReference type="ChEBI" id="CHEBI:17836"/>
        <dbReference type="ChEBI" id="CHEBI:17839"/>
        <dbReference type="ChEBI" id="CHEBI:33019"/>
        <dbReference type="ChEBI" id="CHEBI:72950"/>
        <dbReference type="EC" id="2.5.1.15"/>
    </reaction>
</comment>
<sequence>MKIIDITDRFAHSQSFSDQITHDMLITQRKVVLKFEDLNEIELSTMQTLLAAFDTPIQTTENWIQVVLPLAAFQFFIAKVEQQITTDSATQQLHEIYEQHAVYWNYGNTHRDLIQSPLIYGILNITPDSFYDGGAYVKPQIIKSHVAHMVATGVDVIELGGQTTRPGYTEISAKEELKRILPAIDWIHKNYPKISLAVDTYKYEVMADLVKNGHVAIINDVHGFTDDPRKLTLLAPTNIGLLTMHSSREVEYDNLTQEMQNFFTQNLSQLTAAGIGRERIALDPGIGYAKVADGYQDYAMMRNIDQFNQFNRPTMTAISRKGFGAKLFGLKKENRLAVTLIAETYMYLHGGNILRVHDITETKQLVKMINTINNGYWFK</sequence>
<dbReference type="GO" id="GO:0046656">
    <property type="term" value="P:folic acid biosynthetic process"/>
    <property type="evidence" value="ECO:0007669"/>
    <property type="project" value="UniProtKB-KW"/>
</dbReference>
<evidence type="ECO:0000256" key="10">
    <source>
        <dbReference type="ARBA" id="ARBA00022909"/>
    </source>
</evidence>
<evidence type="ECO:0000313" key="13">
    <source>
        <dbReference type="EMBL" id="AMV62857.1"/>
    </source>
</evidence>
<protein>
    <recommendedName>
        <fullName evidence="6">Dihydropteroate synthase</fullName>
        <ecNumber evidence="5">2.5.1.15</ecNumber>
    </recommendedName>
    <alternativeName>
        <fullName evidence="11">Dihydropteroate pyrophosphorylase</fullName>
    </alternativeName>
</protein>
<evidence type="ECO:0000256" key="2">
    <source>
        <dbReference type="ARBA" id="ARBA00001946"/>
    </source>
</evidence>
<evidence type="ECO:0000256" key="7">
    <source>
        <dbReference type="ARBA" id="ARBA00022679"/>
    </source>
</evidence>
<evidence type="ECO:0000256" key="3">
    <source>
        <dbReference type="ARBA" id="ARBA00004763"/>
    </source>
</evidence>
<evidence type="ECO:0000259" key="12">
    <source>
        <dbReference type="PROSITE" id="PS50972"/>
    </source>
</evidence>
<dbReference type="GO" id="GO:0004156">
    <property type="term" value="F:dihydropteroate synthase activity"/>
    <property type="evidence" value="ECO:0007669"/>
    <property type="project" value="UniProtKB-EC"/>
</dbReference>
<dbReference type="InterPro" id="IPR045031">
    <property type="entry name" value="DHP_synth-like"/>
</dbReference>
<gene>
    <name evidence="13" type="ORF">ADU70_1371</name>
</gene>
<evidence type="ECO:0000256" key="6">
    <source>
        <dbReference type="ARBA" id="ARBA00016919"/>
    </source>
</evidence>
<keyword evidence="8" id="KW-0479">Metal-binding</keyword>
<dbReference type="GO" id="GO:0046654">
    <property type="term" value="P:tetrahydrofolate biosynthetic process"/>
    <property type="evidence" value="ECO:0007669"/>
    <property type="project" value="TreeGrafter"/>
</dbReference>
<organism evidence="13 14">
    <name type="scientific">Pediococcus damnosus</name>
    <dbReference type="NCBI Taxonomy" id="51663"/>
    <lineage>
        <taxon>Bacteria</taxon>
        <taxon>Bacillati</taxon>
        <taxon>Bacillota</taxon>
        <taxon>Bacilli</taxon>
        <taxon>Lactobacillales</taxon>
        <taxon>Lactobacillaceae</taxon>
        <taxon>Pediococcus</taxon>
    </lineage>
</organism>
<comment type="similarity">
    <text evidence="4">Belongs to the DHPS family.</text>
</comment>
<evidence type="ECO:0000256" key="1">
    <source>
        <dbReference type="ARBA" id="ARBA00000012"/>
    </source>
</evidence>
<dbReference type="SUPFAM" id="SSF51717">
    <property type="entry name" value="Dihydropteroate synthetase-like"/>
    <property type="match status" value="1"/>
</dbReference>
<dbReference type="PANTHER" id="PTHR20941:SF1">
    <property type="entry name" value="FOLIC ACID SYNTHESIS PROTEIN FOL1"/>
    <property type="match status" value="1"/>
</dbReference>
<evidence type="ECO:0000256" key="8">
    <source>
        <dbReference type="ARBA" id="ARBA00022723"/>
    </source>
</evidence>
<proteinExistence type="inferred from homology"/>
<accession>A0AAC9FIZ9</accession>
<keyword evidence="9" id="KW-0460">Magnesium</keyword>
<dbReference type="EC" id="2.5.1.15" evidence="5"/>
<evidence type="ECO:0000256" key="9">
    <source>
        <dbReference type="ARBA" id="ARBA00022842"/>
    </source>
</evidence>
<keyword evidence="7 13" id="KW-0808">Transferase</keyword>
<dbReference type="GO" id="GO:0046872">
    <property type="term" value="F:metal ion binding"/>
    <property type="evidence" value="ECO:0007669"/>
    <property type="project" value="UniProtKB-KW"/>
</dbReference>
<comment type="cofactor">
    <cofactor evidence="2">
        <name>Mg(2+)</name>
        <dbReference type="ChEBI" id="CHEBI:18420"/>
    </cofactor>
</comment>
<dbReference type="Proteomes" id="UP000076405">
    <property type="component" value="Chromosome"/>
</dbReference>
<evidence type="ECO:0000256" key="5">
    <source>
        <dbReference type="ARBA" id="ARBA00012458"/>
    </source>
</evidence>
<comment type="pathway">
    <text evidence="3">Cofactor biosynthesis; tetrahydrofolate biosynthesis; 7,8-dihydrofolate from 2-amino-4-hydroxy-6-hydroxymethyl-7,8-dihydropteridine diphosphate and 4-aminobenzoate: step 1/2.</text>
</comment>
<name>A0AAC9FIZ9_9LACO</name>
<keyword evidence="10" id="KW-0289">Folate biosynthesis</keyword>
<evidence type="ECO:0000313" key="14">
    <source>
        <dbReference type="Proteomes" id="UP000076405"/>
    </source>
</evidence>
<dbReference type="NCBIfam" id="TIGR01496">
    <property type="entry name" value="DHPS"/>
    <property type="match status" value="1"/>
</dbReference>
<dbReference type="RefSeq" id="WP_062904496.1">
    <property type="nucleotide sequence ID" value="NZ_CP012275.1"/>
</dbReference>
<reference evidence="13 14" key="1">
    <citation type="journal article" date="2016" name="PLoS ONE">
        <title>The Identification of Novel Diagnostic Marker Genes for the Detection of Beer Spoiling Pediococcus damnosus Strains Using the BlAst Diagnostic Gene findEr.</title>
        <authorList>
            <person name="Behr J."/>
            <person name="Geissler A.J."/>
            <person name="Schmid J."/>
            <person name="Zehe A."/>
            <person name="Vogel R.F."/>
        </authorList>
    </citation>
    <scope>NUCLEOTIDE SEQUENCE [LARGE SCALE GENOMIC DNA]</scope>
    <source>
        <strain evidence="13 14">TMW 2.1533</strain>
    </source>
</reference>
<dbReference type="EMBL" id="CP012275">
    <property type="protein sequence ID" value="AMV62857.1"/>
    <property type="molecule type" value="Genomic_DNA"/>
</dbReference>
<dbReference type="GO" id="GO:0005829">
    <property type="term" value="C:cytosol"/>
    <property type="evidence" value="ECO:0007669"/>
    <property type="project" value="TreeGrafter"/>
</dbReference>
<dbReference type="PANTHER" id="PTHR20941">
    <property type="entry name" value="FOLATE SYNTHESIS PROTEINS"/>
    <property type="match status" value="1"/>
</dbReference>